<protein>
    <submittedName>
        <fullName evidence="2">Uncharacterized protein</fullName>
    </submittedName>
</protein>
<dbReference type="EMBL" id="JAIWYP010000002">
    <property type="protein sequence ID" value="KAH3870224.1"/>
    <property type="molecule type" value="Genomic_DNA"/>
</dbReference>
<dbReference type="AlphaFoldDB" id="A0A9D4RJ47"/>
<gene>
    <name evidence="2" type="ORF">DPMN_033406</name>
</gene>
<feature type="compositionally biased region" description="Basic and acidic residues" evidence="1">
    <location>
        <begin position="189"/>
        <end position="198"/>
    </location>
</feature>
<proteinExistence type="predicted"/>
<evidence type="ECO:0000313" key="2">
    <source>
        <dbReference type="EMBL" id="KAH3870224.1"/>
    </source>
</evidence>
<reference evidence="2" key="1">
    <citation type="journal article" date="2019" name="bioRxiv">
        <title>The Genome of the Zebra Mussel, Dreissena polymorpha: A Resource for Invasive Species Research.</title>
        <authorList>
            <person name="McCartney M.A."/>
            <person name="Auch B."/>
            <person name="Kono T."/>
            <person name="Mallez S."/>
            <person name="Zhang Y."/>
            <person name="Obille A."/>
            <person name="Becker A."/>
            <person name="Abrahante J.E."/>
            <person name="Garbe J."/>
            <person name="Badalamenti J.P."/>
            <person name="Herman A."/>
            <person name="Mangelson H."/>
            <person name="Liachko I."/>
            <person name="Sullivan S."/>
            <person name="Sone E.D."/>
            <person name="Koren S."/>
            <person name="Silverstein K.A.T."/>
            <person name="Beckman K.B."/>
            <person name="Gohl D.M."/>
        </authorList>
    </citation>
    <scope>NUCLEOTIDE SEQUENCE</scope>
    <source>
        <strain evidence="2">Duluth1</strain>
        <tissue evidence="2">Whole animal</tissue>
    </source>
</reference>
<evidence type="ECO:0000313" key="3">
    <source>
        <dbReference type="Proteomes" id="UP000828390"/>
    </source>
</evidence>
<accession>A0A9D4RJ47</accession>
<comment type="caution">
    <text evidence="2">The sequence shown here is derived from an EMBL/GenBank/DDBJ whole genome shotgun (WGS) entry which is preliminary data.</text>
</comment>
<organism evidence="2 3">
    <name type="scientific">Dreissena polymorpha</name>
    <name type="common">Zebra mussel</name>
    <name type="synonym">Mytilus polymorpha</name>
    <dbReference type="NCBI Taxonomy" id="45954"/>
    <lineage>
        <taxon>Eukaryota</taxon>
        <taxon>Metazoa</taxon>
        <taxon>Spiralia</taxon>
        <taxon>Lophotrochozoa</taxon>
        <taxon>Mollusca</taxon>
        <taxon>Bivalvia</taxon>
        <taxon>Autobranchia</taxon>
        <taxon>Heteroconchia</taxon>
        <taxon>Euheterodonta</taxon>
        <taxon>Imparidentia</taxon>
        <taxon>Neoheterodontei</taxon>
        <taxon>Myida</taxon>
        <taxon>Dreissenoidea</taxon>
        <taxon>Dreissenidae</taxon>
        <taxon>Dreissena</taxon>
    </lineage>
</organism>
<reference evidence="2" key="2">
    <citation type="submission" date="2020-11" db="EMBL/GenBank/DDBJ databases">
        <authorList>
            <person name="McCartney M.A."/>
            <person name="Auch B."/>
            <person name="Kono T."/>
            <person name="Mallez S."/>
            <person name="Becker A."/>
            <person name="Gohl D.M."/>
            <person name="Silverstein K.A.T."/>
            <person name="Koren S."/>
            <person name="Bechman K.B."/>
            <person name="Herman A."/>
            <person name="Abrahante J.E."/>
            <person name="Garbe J."/>
        </authorList>
    </citation>
    <scope>NUCLEOTIDE SEQUENCE</scope>
    <source>
        <strain evidence="2">Duluth1</strain>
        <tissue evidence="2">Whole animal</tissue>
    </source>
</reference>
<feature type="region of interest" description="Disordered" evidence="1">
    <location>
        <begin position="147"/>
        <end position="198"/>
    </location>
</feature>
<keyword evidence="3" id="KW-1185">Reference proteome</keyword>
<name>A0A9D4RJ47_DREPO</name>
<evidence type="ECO:0000256" key="1">
    <source>
        <dbReference type="SAM" id="MobiDB-lite"/>
    </source>
</evidence>
<feature type="compositionally biased region" description="Acidic residues" evidence="1">
    <location>
        <begin position="152"/>
        <end position="177"/>
    </location>
</feature>
<dbReference type="Proteomes" id="UP000828390">
    <property type="component" value="Unassembled WGS sequence"/>
</dbReference>
<sequence length="198" mass="21877">MKRSRVRVLVVFGGDLKNAPTVGIEPETSRSLGGHHIHYTTAILAQNNMDYTAKAEQTYFAIRGGKAKRVYAASAVEAASPTRNKHICDLRRQGATVDAEKAVEAASVCGGKSHFAAKLRICLPRHAEASRDPRHDAQSMGIFKSKSFLNDNYDDGDNVNNNDDDNEEEENDNDEAADDRAFLPYITDAEYRRLPPPN</sequence>